<reference evidence="1 2" key="1">
    <citation type="journal article" date="2015" name="Genome Announc.">
        <title>Expanding the biotechnology potential of lactobacilli through comparative genomics of 213 strains and associated genera.</title>
        <authorList>
            <person name="Sun Z."/>
            <person name="Harris H.M."/>
            <person name="McCann A."/>
            <person name="Guo C."/>
            <person name="Argimon S."/>
            <person name="Zhang W."/>
            <person name="Yang X."/>
            <person name="Jeffery I.B."/>
            <person name="Cooney J.C."/>
            <person name="Kagawa T.F."/>
            <person name="Liu W."/>
            <person name="Song Y."/>
            <person name="Salvetti E."/>
            <person name="Wrobel A."/>
            <person name="Rasinkangas P."/>
            <person name="Parkhill J."/>
            <person name="Rea M.C."/>
            <person name="O'Sullivan O."/>
            <person name="Ritari J."/>
            <person name="Douillard F.P."/>
            <person name="Paul Ross R."/>
            <person name="Yang R."/>
            <person name="Briner A.E."/>
            <person name="Felis G.E."/>
            <person name="de Vos W.M."/>
            <person name="Barrangou R."/>
            <person name="Klaenhammer T.R."/>
            <person name="Caufield P.W."/>
            <person name="Cui Y."/>
            <person name="Zhang H."/>
            <person name="O'Toole P.W."/>
        </authorList>
    </citation>
    <scope>NUCLEOTIDE SEQUENCE [LARGE SCALE GENOMIC DNA]</scope>
    <source>
        <strain evidence="1 2">DSM 24716</strain>
    </source>
</reference>
<dbReference type="EMBL" id="JQCF01000001">
    <property type="protein sequence ID" value="KRO00717.1"/>
    <property type="molecule type" value="Genomic_DNA"/>
</dbReference>
<keyword evidence="2" id="KW-1185">Reference proteome</keyword>
<evidence type="ECO:0000313" key="2">
    <source>
        <dbReference type="Proteomes" id="UP000051006"/>
    </source>
</evidence>
<dbReference type="Proteomes" id="UP000051006">
    <property type="component" value="Unassembled WGS sequence"/>
</dbReference>
<dbReference type="RefSeq" id="WP_057879461.1">
    <property type="nucleotide sequence ID" value="NZ_JQCF01000001.1"/>
</dbReference>
<dbReference type="AlphaFoldDB" id="A0A0R2LNQ7"/>
<organism evidence="1 2">
    <name type="scientific">Companilactobacillus kimchiensis</name>
    <dbReference type="NCBI Taxonomy" id="993692"/>
    <lineage>
        <taxon>Bacteria</taxon>
        <taxon>Bacillati</taxon>
        <taxon>Bacillota</taxon>
        <taxon>Bacilli</taxon>
        <taxon>Lactobacillales</taxon>
        <taxon>Lactobacillaceae</taxon>
        <taxon>Companilactobacillus</taxon>
    </lineage>
</organism>
<accession>A0A0R2LNQ7</accession>
<dbReference type="PATRIC" id="fig|993692.3.peg.33"/>
<gene>
    <name evidence="1" type="ORF">IV57_GL000034</name>
</gene>
<protein>
    <submittedName>
        <fullName evidence="1">Uncharacterized protein</fullName>
    </submittedName>
</protein>
<evidence type="ECO:0000313" key="1">
    <source>
        <dbReference type="EMBL" id="KRO00717.1"/>
    </source>
</evidence>
<name>A0A0R2LNQ7_9LACO</name>
<sequence>MAYLNQADLSGKNVKAYWTCVDTDYNYKHDIQEMLPESSNYLAGFKIDSSIYDSTQQLDKVLDELVKA</sequence>
<comment type="caution">
    <text evidence="1">The sequence shown here is derived from an EMBL/GenBank/DDBJ whole genome shotgun (WGS) entry which is preliminary data.</text>
</comment>
<proteinExistence type="predicted"/>
<dbReference type="STRING" id="993692.IV57_GL000034"/>